<evidence type="ECO:0000256" key="2">
    <source>
        <dbReference type="ARBA" id="ARBA00010447"/>
    </source>
</evidence>
<reference evidence="8 9" key="1">
    <citation type="submission" date="2018-10" db="EMBL/GenBank/DDBJ databases">
        <title>Genomic Encyclopedia of Archaeal and Bacterial Type Strains, Phase II (KMG-II): from individual species to whole genera.</title>
        <authorList>
            <person name="Goeker M."/>
        </authorList>
    </citation>
    <scope>NUCLEOTIDE SEQUENCE [LARGE SCALE GENOMIC DNA]</scope>
    <source>
        <strain evidence="8 9">DSM 14954</strain>
    </source>
</reference>
<protein>
    <submittedName>
        <fullName evidence="8">Selenocysteine lyase/cysteine desulfurase</fullName>
    </submittedName>
</protein>
<accession>A0A660L7S7</accession>
<dbReference type="Gene3D" id="3.40.640.10">
    <property type="entry name" value="Type I PLP-dependent aspartate aminotransferase-like (Major domain)"/>
    <property type="match status" value="1"/>
</dbReference>
<dbReference type="PROSITE" id="PS00595">
    <property type="entry name" value="AA_TRANSFER_CLASS_5"/>
    <property type="match status" value="1"/>
</dbReference>
<dbReference type="SUPFAM" id="SSF53383">
    <property type="entry name" value="PLP-dependent transferases"/>
    <property type="match status" value="1"/>
</dbReference>
<keyword evidence="8" id="KW-0456">Lyase</keyword>
<name>A0A660L7S7_9ACTN</name>
<evidence type="ECO:0000256" key="1">
    <source>
        <dbReference type="ARBA" id="ARBA00001933"/>
    </source>
</evidence>
<evidence type="ECO:0000256" key="6">
    <source>
        <dbReference type="SAM" id="MobiDB-lite"/>
    </source>
</evidence>
<dbReference type="AlphaFoldDB" id="A0A660L7S7"/>
<comment type="catalytic activity">
    <reaction evidence="4">
        <text>(sulfur carrier)-H + L-cysteine = (sulfur carrier)-SH + L-alanine</text>
        <dbReference type="Rhea" id="RHEA:43892"/>
        <dbReference type="Rhea" id="RHEA-COMP:14737"/>
        <dbReference type="Rhea" id="RHEA-COMP:14739"/>
        <dbReference type="ChEBI" id="CHEBI:29917"/>
        <dbReference type="ChEBI" id="CHEBI:35235"/>
        <dbReference type="ChEBI" id="CHEBI:57972"/>
        <dbReference type="ChEBI" id="CHEBI:64428"/>
        <dbReference type="EC" id="2.8.1.7"/>
    </reaction>
</comment>
<dbReference type="Gene3D" id="3.90.1150.10">
    <property type="entry name" value="Aspartate Aminotransferase, domain 1"/>
    <property type="match status" value="1"/>
</dbReference>
<evidence type="ECO:0000256" key="5">
    <source>
        <dbReference type="RuleBase" id="RU004504"/>
    </source>
</evidence>
<feature type="region of interest" description="Disordered" evidence="6">
    <location>
        <begin position="428"/>
        <end position="461"/>
    </location>
</feature>
<feature type="domain" description="Aminotransferase class V" evidence="7">
    <location>
        <begin position="40"/>
        <end position="409"/>
    </location>
</feature>
<comment type="cofactor">
    <cofactor evidence="1 5">
        <name>pyridoxal 5'-phosphate</name>
        <dbReference type="ChEBI" id="CHEBI:597326"/>
    </cofactor>
</comment>
<evidence type="ECO:0000313" key="8">
    <source>
        <dbReference type="EMBL" id="RKQ90426.1"/>
    </source>
</evidence>
<keyword evidence="3" id="KW-0663">Pyridoxal phosphate</keyword>
<evidence type="ECO:0000259" key="7">
    <source>
        <dbReference type="Pfam" id="PF00266"/>
    </source>
</evidence>
<dbReference type="PANTHER" id="PTHR43586:SF8">
    <property type="entry name" value="CYSTEINE DESULFURASE 1, CHLOROPLASTIC"/>
    <property type="match status" value="1"/>
</dbReference>
<dbReference type="Proteomes" id="UP000278962">
    <property type="component" value="Unassembled WGS sequence"/>
</dbReference>
<keyword evidence="9" id="KW-1185">Reference proteome</keyword>
<gene>
    <name evidence="8" type="ORF">C8N24_0228</name>
</gene>
<dbReference type="InterPro" id="IPR015421">
    <property type="entry name" value="PyrdxlP-dep_Trfase_major"/>
</dbReference>
<evidence type="ECO:0000256" key="3">
    <source>
        <dbReference type="ARBA" id="ARBA00022898"/>
    </source>
</evidence>
<dbReference type="Pfam" id="PF00266">
    <property type="entry name" value="Aminotran_5"/>
    <property type="match status" value="1"/>
</dbReference>
<dbReference type="InterPro" id="IPR020578">
    <property type="entry name" value="Aminotrans_V_PyrdxlP_BS"/>
</dbReference>
<dbReference type="InterPro" id="IPR015424">
    <property type="entry name" value="PyrdxlP-dep_Trfase"/>
</dbReference>
<dbReference type="InterPro" id="IPR000192">
    <property type="entry name" value="Aminotrans_V_dom"/>
</dbReference>
<dbReference type="GO" id="GO:0016829">
    <property type="term" value="F:lyase activity"/>
    <property type="evidence" value="ECO:0007669"/>
    <property type="project" value="UniProtKB-KW"/>
</dbReference>
<evidence type="ECO:0000313" key="9">
    <source>
        <dbReference type="Proteomes" id="UP000278962"/>
    </source>
</evidence>
<dbReference type="GO" id="GO:0031071">
    <property type="term" value="F:cysteine desulfurase activity"/>
    <property type="evidence" value="ECO:0007669"/>
    <property type="project" value="UniProtKB-EC"/>
</dbReference>
<organism evidence="8 9">
    <name type="scientific">Solirubrobacter pauli</name>
    <dbReference type="NCBI Taxonomy" id="166793"/>
    <lineage>
        <taxon>Bacteria</taxon>
        <taxon>Bacillati</taxon>
        <taxon>Actinomycetota</taxon>
        <taxon>Thermoleophilia</taxon>
        <taxon>Solirubrobacterales</taxon>
        <taxon>Solirubrobacteraceae</taxon>
        <taxon>Solirubrobacter</taxon>
    </lineage>
</organism>
<dbReference type="EMBL" id="RBIL01000001">
    <property type="protein sequence ID" value="RKQ90426.1"/>
    <property type="molecule type" value="Genomic_DNA"/>
</dbReference>
<dbReference type="InterPro" id="IPR015422">
    <property type="entry name" value="PyrdxlP-dep_Trfase_small"/>
</dbReference>
<comment type="caution">
    <text evidence="8">The sequence shown here is derived from an EMBL/GenBank/DDBJ whole genome shotgun (WGS) entry which is preliminary data.</text>
</comment>
<feature type="compositionally biased region" description="Low complexity" evidence="6">
    <location>
        <begin position="444"/>
        <end position="455"/>
    </location>
</feature>
<sequence>MSSSMAPIQTSISAGDGLLELVGHDLSVPLVDGEWVRYANLDNAASAPALQSVAAAVEELLPYYGSVHRGAGFASLVSTEAYTRARELVGEFLGTREDDLVLFTRNTTDAFNLLAGALPAGATVLTFTGEHHANLLPWRRADVRDLGIPASPAEALAALERALRTLGGGPALVSVTGASNVTGEVWPIEEIVALAHAHGARVALDAAQLAAHRPVDITALDVDYVAFSGHKVYAPYGAGVLAGRADWLNAGQPYLAGGGAVRRVTADGVEWGTGPARHEGGTPAALGAFAIAAAVNALQQTGWDQIVAHELELLDRLLTGLDALDGVRTYELWERGACDRVGVVSFNVEGLDPALLAAALGAEHGIGVRDGAFCAHPLMDHFVARDGGSGQAVRASIGVGTSADDIDRLLAAVDRIAREGVGWTYVERNGSVLPNPDPRPRPSLGGLLDGPVDGGASPCRS</sequence>
<proteinExistence type="inferred from homology"/>
<evidence type="ECO:0000256" key="4">
    <source>
        <dbReference type="ARBA" id="ARBA00050776"/>
    </source>
</evidence>
<comment type="similarity">
    <text evidence="2">Belongs to the class-V pyridoxal-phosphate-dependent aminotransferase family. Csd subfamily.</text>
</comment>
<dbReference type="PANTHER" id="PTHR43586">
    <property type="entry name" value="CYSTEINE DESULFURASE"/>
    <property type="match status" value="1"/>
</dbReference>